<dbReference type="SUPFAM" id="SSF52058">
    <property type="entry name" value="L domain-like"/>
    <property type="match status" value="1"/>
</dbReference>
<dbReference type="Proteomes" id="UP000327085">
    <property type="component" value="Chromosome 8"/>
</dbReference>
<dbReference type="OMA" id="RAYICRE"/>
<dbReference type="Gramene" id="VVA36041">
    <property type="protein sequence ID" value="VVA36041"/>
    <property type="gene ID" value="Prudul26B035857"/>
</dbReference>
<dbReference type="InterPro" id="IPR032675">
    <property type="entry name" value="LRR_dom_sf"/>
</dbReference>
<dbReference type="Gene3D" id="3.80.10.10">
    <property type="entry name" value="Ribonuclease Inhibitor"/>
    <property type="match status" value="2"/>
</dbReference>
<dbReference type="PANTHER" id="PTHR11017:SF527">
    <property type="entry name" value="TMV RESISTANCE PROTEIN N-LIKE"/>
    <property type="match status" value="1"/>
</dbReference>
<dbReference type="AlphaFoldDB" id="A0A5E4G8D0"/>
<dbReference type="PROSITE" id="PS50104">
    <property type="entry name" value="TIR"/>
    <property type="match status" value="1"/>
</dbReference>
<evidence type="ECO:0000256" key="2">
    <source>
        <dbReference type="ARBA" id="ARBA00022737"/>
    </source>
</evidence>
<organism evidence="5 6">
    <name type="scientific">Prunus dulcis</name>
    <name type="common">Almond</name>
    <name type="synonym">Amygdalus dulcis</name>
    <dbReference type="NCBI Taxonomy" id="3755"/>
    <lineage>
        <taxon>Eukaryota</taxon>
        <taxon>Viridiplantae</taxon>
        <taxon>Streptophyta</taxon>
        <taxon>Embryophyta</taxon>
        <taxon>Tracheophyta</taxon>
        <taxon>Spermatophyta</taxon>
        <taxon>Magnoliopsida</taxon>
        <taxon>eudicotyledons</taxon>
        <taxon>Gunneridae</taxon>
        <taxon>Pentapetalae</taxon>
        <taxon>rosids</taxon>
        <taxon>fabids</taxon>
        <taxon>Rosales</taxon>
        <taxon>Rosaceae</taxon>
        <taxon>Amygdaloideae</taxon>
        <taxon>Amygdaleae</taxon>
        <taxon>Prunus</taxon>
    </lineage>
</organism>
<accession>A0A5E4G8D0</accession>
<dbReference type="Pfam" id="PF23286">
    <property type="entry name" value="LRR_13"/>
    <property type="match status" value="1"/>
</dbReference>
<sequence>MAAEANSSPSSSSSCRDRRWKYDVYLSCSDDDMPRSFTDPLDVALTGQGIRTFRFRNGEASNSPVIFLKAIENSRFSILVLSRKYAHSIRCLNELEKIVECRKGMGQAVLAVYFDVDPAEVQKQGGNLEHVFEDHIKKVSNWSAALLVVPSLPGWHVRDRYKAQNIELIVKVLRAELRSSLPISLHEWNSKLLEKKKSDAVKMIIQGLNDNEKRIFLDIVCFFKGMEKKRVEEILDCDGCCPCSAIEVLIENSLVTILDNKVMMDRFIQETGQEIVSAESLGERGKQSRLWLTDDILDVLRNNKGTDAVEGIDIHFPELKEAQWNEEAFSNMPCLRFLRIHGLYMTEGPIHLSNALTFLEWCGYPGKVLPQSFQPEELRELNLCSSKIERPWAGKMCLYKLKFINVSYSRELSSTPDFSGTPNLQRLDFEGCLNLVEIDPSIALLRRLIFLSFKECTSLESLPSPIAMESLEVFILSGCSNIKKFPEFVVPMDHLLELYLDKTAIEKLPLSIGHLTALTLLKLKDCKNLRCLPSNIHKLESLKIVDVSGCSKLRKLPESLGSISCLERLDAGGTSIIDVSPSIFLLKILEALSLRGCKGILRLQLPPVSSLTLLNLSDCNLQQGTIPTDIGCLASLVSLDLSKNSFDRVPTGTSQLTKLQGLNVESCKNLESMPELSSNIDFSVGSAGRSSHERLSCPSNFFRMGDSCLNFVNCSKLAGNQDCNNAFTMLRRFLKGNPCPGKKFETIIPGKELPQYFSYQREGSVVSMSLPQNWYTDKCMGYAVCAVVGFRRYRPANSLGKLRHEAFGTTHGLGCEVKCSKSDIPGLHPFLRCSQELSQIESDHLWISFVSCENFSTEWKNCCRHPEFSFQPYGAGLAVKKSGVRLIYQQDIEDRKLIITQSRGSASPCEVVNVWNNDFSGSESLQGAIVQQSDSLQEIGGTISNSKIGEAIAISSTEALHWISVLDLKHSTIIMKSRAYICRENLRPPMLQTKDPSNGA</sequence>
<evidence type="ECO:0000259" key="4">
    <source>
        <dbReference type="PROSITE" id="PS50104"/>
    </source>
</evidence>
<evidence type="ECO:0000313" key="6">
    <source>
        <dbReference type="Proteomes" id="UP000327085"/>
    </source>
</evidence>
<dbReference type="InterPro" id="IPR058546">
    <property type="entry name" value="RPS4B/Roq1-like_LRR"/>
</dbReference>
<keyword evidence="2" id="KW-0677">Repeat</keyword>
<feature type="domain" description="TIR" evidence="4">
    <location>
        <begin position="20"/>
        <end position="177"/>
    </location>
</feature>
<dbReference type="InterPro" id="IPR000157">
    <property type="entry name" value="TIR_dom"/>
</dbReference>
<dbReference type="SUPFAM" id="SSF52200">
    <property type="entry name" value="Toll/Interleukin receptor TIR domain"/>
    <property type="match status" value="1"/>
</dbReference>
<proteinExistence type="predicted"/>
<dbReference type="EMBL" id="CABIKO010000426">
    <property type="protein sequence ID" value="VVA36041.1"/>
    <property type="molecule type" value="Genomic_DNA"/>
</dbReference>
<dbReference type="PANTHER" id="PTHR11017">
    <property type="entry name" value="LEUCINE-RICH REPEAT-CONTAINING PROTEIN"/>
    <property type="match status" value="1"/>
</dbReference>
<evidence type="ECO:0000313" key="5">
    <source>
        <dbReference type="EMBL" id="VVA36041.1"/>
    </source>
</evidence>
<keyword evidence="1" id="KW-0433">Leucine-rich repeat</keyword>
<name>A0A5E4G8D0_PRUDU</name>
<dbReference type="GO" id="GO:0006952">
    <property type="term" value="P:defense response"/>
    <property type="evidence" value="ECO:0007669"/>
    <property type="project" value="UniProtKB-KW"/>
</dbReference>
<dbReference type="InterPro" id="IPR058192">
    <property type="entry name" value="WHD_ROQ1-like"/>
</dbReference>
<dbReference type="InterPro" id="IPR045344">
    <property type="entry name" value="C-JID"/>
</dbReference>
<dbReference type="GO" id="GO:0007165">
    <property type="term" value="P:signal transduction"/>
    <property type="evidence" value="ECO:0007669"/>
    <property type="project" value="InterPro"/>
</dbReference>
<reference evidence="6" key="1">
    <citation type="journal article" date="2020" name="Plant J.">
        <title>Transposons played a major role in the diversification between the closely related almond and peach genomes: results from the almond genome sequence.</title>
        <authorList>
            <person name="Alioto T."/>
            <person name="Alexiou K.G."/>
            <person name="Bardil A."/>
            <person name="Barteri F."/>
            <person name="Castanera R."/>
            <person name="Cruz F."/>
            <person name="Dhingra A."/>
            <person name="Duval H."/>
            <person name="Fernandez I Marti A."/>
            <person name="Frias L."/>
            <person name="Galan B."/>
            <person name="Garcia J.L."/>
            <person name="Howad W."/>
            <person name="Gomez-Garrido J."/>
            <person name="Gut M."/>
            <person name="Julca I."/>
            <person name="Morata J."/>
            <person name="Puigdomenech P."/>
            <person name="Ribeca P."/>
            <person name="Rubio Cabetas M.J."/>
            <person name="Vlasova A."/>
            <person name="Wirthensohn M."/>
            <person name="Garcia-Mas J."/>
            <person name="Gabaldon T."/>
            <person name="Casacuberta J.M."/>
            <person name="Arus P."/>
        </authorList>
    </citation>
    <scope>NUCLEOTIDE SEQUENCE [LARGE SCALE GENOMIC DNA]</scope>
    <source>
        <strain evidence="6">cv. Texas</strain>
    </source>
</reference>
<dbReference type="SUPFAM" id="SSF46785">
    <property type="entry name" value="Winged helix' DNA-binding domain"/>
    <property type="match status" value="1"/>
</dbReference>
<gene>
    <name evidence="5" type="ORF">ALMOND_2B035857</name>
</gene>
<dbReference type="Gene3D" id="3.40.50.10140">
    <property type="entry name" value="Toll/interleukin-1 receptor homology (TIR) domain"/>
    <property type="match status" value="1"/>
</dbReference>
<evidence type="ECO:0000256" key="3">
    <source>
        <dbReference type="ARBA" id="ARBA00022821"/>
    </source>
</evidence>
<dbReference type="Pfam" id="PF01582">
    <property type="entry name" value="TIR"/>
    <property type="match status" value="1"/>
</dbReference>
<dbReference type="SMART" id="SM00255">
    <property type="entry name" value="TIR"/>
    <property type="match status" value="1"/>
</dbReference>
<evidence type="ECO:0000256" key="1">
    <source>
        <dbReference type="ARBA" id="ARBA00022614"/>
    </source>
</evidence>
<dbReference type="InterPro" id="IPR035897">
    <property type="entry name" value="Toll_tir_struct_dom_sf"/>
</dbReference>
<dbReference type="InterPro" id="IPR036390">
    <property type="entry name" value="WH_DNA-bd_sf"/>
</dbReference>
<dbReference type="Pfam" id="PF20160">
    <property type="entry name" value="C-JID"/>
    <property type="match status" value="1"/>
</dbReference>
<dbReference type="Pfam" id="PF23282">
    <property type="entry name" value="WHD_ROQ1"/>
    <property type="match status" value="1"/>
</dbReference>
<dbReference type="InterPro" id="IPR044974">
    <property type="entry name" value="Disease_R_plants"/>
</dbReference>
<dbReference type="InParanoid" id="A0A5E4G8D0"/>
<protein>
    <recommendedName>
        <fullName evidence="4">TIR domain-containing protein</fullName>
    </recommendedName>
</protein>
<keyword evidence="3" id="KW-0611">Plant defense</keyword>